<dbReference type="SMART" id="SM00360">
    <property type="entry name" value="RRM"/>
    <property type="match status" value="3"/>
</dbReference>
<keyword evidence="1" id="KW-0677">Repeat</keyword>
<dbReference type="EMBL" id="JARBJD010000294">
    <property type="protein sequence ID" value="KAK2944532.1"/>
    <property type="molecule type" value="Genomic_DNA"/>
</dbReference>
<evidence type="ECO:0000313" key="7">
    <source>
        <dbReference type="Proteomes" id="UP001281761"/>
    </source>
</evidence>
<feature type="compositionally biased region" description="Basic and acidic residues" evidence="4">
    <location>
        <begin position="289"/>
        <end position="298"/>
    </location>
</feature>
<feature type="region of interest" description="Disordered" evidence="4">
    <location>
        <begin position="654"/>
        <end position="695"/>
    </location>
</feature>
<gene>
    <name evidence="6" type="ORF">BLNAU_20538</name>
</gene>
<dbReference type="SUPFAM" id="SSF54928">
    <property type="entry name" value="RNA-binding domain, RBD"/>
    <property type="match status" value="3"/>
</dbReference>
<dbReference type="InterPro" id="IPR000504">
    <property type="entry name" value="RRM_dom"/>
</dbReference>
<feature type="compositionally biased region" description="Polar residues" evidence="4">
    <location>
        <begin position="676"/>
        <end position="685"/>
    </location>
</feature>
<dbReference type="PROSITE" id="PS50102">
    <property type="entry name" value="RRM"/>
    <property type="match status" value="3"/>
</dbReference>
<accession>A0ABQ9X0R1</accession>
<evidence type="ECO:0000256" key="2">
    <source>
        <dbReference type="ARBA" id="ARBA00022884"/>
    </source>
</evidence>
<dbReference type="Gene3D" id="3.30.70.330">
    <property type="match status" value="3"/>
</dbReference>
<keyword evidence="2 3" id="KW-0694">RNA-binding</keyword>
<feature type="domain" description="RRM" evidence="5">
    <location>
        <begin position="195"/>
        <end position="287"/>
    </location>
</feature>
<keyword evidence="7" id="KW-1185">Reference proteome</keyword>
<dbReference type="PANTHER" id="PTHR24012">
    <property type="entry name" value="RNA BINDING PROTEIN"/>
    <property type="match status" value="1"/>
</dbReference>
<reference evidence="6 7" key="1">
    <citation type="journal article" date="2022" name="bioRxiv">
        <title>Genomics of Preaxostyla Flagellates Illuminates Evolutionary Transitions and the Path Towards Mitochondrial Loss.</title>
        <authorList>
            <person name="Novak L.V.F."/>
            <person name="Treitli S.C."/>
            <person name="Pyrih J."/>
            <person name="Halakuc P."/>
            <person name="Pipaliya S.V."/>
            <person name="Vacek V."/>
            <person name="Brzon O."/>
            <person name="Soukal P."/>
            <person name="Eme L."/>
            <person name="Dacks J.B."/>
            <person name="Karnkowska A."/>
            <person name="Elias M."/>
            <person name="Hampl V."/>
        </authorList>
    </citation>
    <scope>NUCLEOTIDE SEQUENCE [LARGE SCALE GENOMIC DNA]</scope>
    <source>
        <strain evidence="6">NAU3</strain>
        <tissue evidence="6">Gut</tissue>
    </source>
</reference>
<evidence type="ECO:0000256" key="4">
    <source>
        <dbReference type="SAM" id="MobiDB-lite"/>
    </source>
</evidence>
<feature type="domain" description="RRM" evidence="5">
    <location>
        <begin position="103"/>
        <end position="183"/>
    </location>
</feature>
<sequence>MEKLDQSMMDTPKDPSIYVCNIPSSVTEADIKAAFSVFGTIVKSSFFPKKPGPFTEHPMASVIQFTTLEECYEAIDRKPPITFLDPHTNTQVPVQVSLHDENNTLYLINLPFKMTEQQIQEVIESVAEIPVERFVLGKRFDGKSKGFGWATYSTHKQALTAKAALNDYPISERFKLAVSFARRRGVDPRLVEKIRTLYVKNIPLSISSSALKELFEQMITQELDRQKLEHPPLIIDAVIIPHDHKTQLQMNHAFVHFASKDMAIIGYDLLQGYQMDRGSLYVEWAEPRENRQANEKEGALPPKKKNERKNPQQVMQPSPLTQPPITHYHPERVKIEPKNSGIISIGQFVIKTAAHSASNNEEPQSLQPNFNLNAAIFKPKSGPKPKAIPSQYVPLQTTPLIGPPTSPSPLPLVSPPTNSPLLRLSHAAVQENGINDSINVTMGQKTIPITLNTTPQRTSPRPPLLHALPPQTLETHFNSLSMSDTMESSHSSYQPHLLPTFSPDSPISSVLEDQLTLLPPSHVQPSPSALNTVSSVYSDTSSFPSPSLSSSLTFGSSLAAEVSHAFDLTPSSIQVRSSPLHTNMHAITRSLPSRVISSPSQSLSFAFASSPSTHLSELLSSSDVFNTPFEPIDTFDMPSFNALPFLSTSSHNLTRSSLRDGGSSSQSTKSSDQSTIVTTTQQSPVSEFELSPATS</sequence>
<feature type="compositionally biased region" description="Low complexity" evidence="4">
    <location>
        <begin position="654"/>
        <end position="675"/>
    </location>
</feature>
<dbReference type="InterPro" id="IPR012677">
    <property type="entry name" value="Nucleotide-bd_a/b_plait_sf"/>
</dbReference>
<proteinExistence type="predicted"/>
<organism evidence="6 7">
    <name type="scientific">Blattamonas nauphoetae</name>
    <dbReference type="NCBI Taxonomy" id="2049346"/>
    <lineage>
        <taxon>Eukaryota</taxon>
        <taxon>Metamonada</taxon>
        <taxon>Preaxostyla</taxon>
        <taxon>Oxymonadida</taxon>
        <taxon>Blattamonas</taxon>
    </lineage>
</organism>
<evidence type="ECO:0000256" key="1">
    <source>
        <dbReference type="ARBA" id="ARBA00022737"/>
    </source>
</evidence>
<evidence type="ECO:0000259" key="5">
    <source>
        <dbReference type="PROSITE" id="PS50102"/>
    </source>
</evidence>
<feature type="domain" description="RRM" evidence="5">
    <location>
        <begin position="15"/>
        <end position="101"/>
    </location>
</feature>
<evidence type="ECO:0000256" key="3">
    <source>
        <dbReference type="PROSITE-ProRule" id="PRU00176"/>
    </source>
</evidence>
<protein>
    <recommendedName>
        <fullName evidence="5">RRM domain-containing protein</fullName>
    </recommendedName>
</protein>
<evidence type="ECO:0000313" key="6">
    <source>
        <dbReference type="EMBL" id="KAK2944532.1"/>
    </source>
</evidence>
<dbReference type="CDD" id="cd00590">
    <property type="entry name" value="RRM_SF"/>
    <property type="match status" value="1"/>
</dbReference>
<dbReference type="Proteomes" id="UP001281761">
    <property type="component" value="Unassembled WGS sequence"/>
</dbReference>
<comment type="caution">
    <text evidence="6">The sequence shown here is derived from an EMBL/GenBank/DDBJ whole genome shotgun (WGS) entry which is preliminary data.</text>
</comment>
<feature type="region of interest" description="Disordered" evidence="4">
    <location>
        <begin position="289"/>
        <end position="326"/>
    </location>
</feature>
<dbReference type="InterPro" id="IPR035979">
    <property type="entry name" value="RBD_domain_sf"/>
</dbReference>
<name>A0ABQ9X0R1_9EUKA</name>
<dbReference type="Pfam" id="PF00076">
    <property type="entry name" value="RRM_1"/>
    <property type="match status" value="2"/>
</dbReference>